<dbReference type="InterPro" id="IPR011051">
    <property type="entry name" value="RmlC_Cupin_sf"/>
</dbReference>
<protein>
    <submittedName>
        <fullName evidence="2">Cupin</fullName>
    </submittedName>
</protein>
<dbReference type="Proteomes" id="UP000199206">
    <property type="component" value="Unassembled WGS sequence"/>
</dbReference>
<dbReference type="STRING" id="1166340.SAMN05192583_2813"/>
<organism evidence="2 3">
    <name type="scientific">Sphingomonas gellani</name>
    <dbReference type="NCBI Taxonomy" id="1166340"/>
    <lineage>
        <taxon>Bacteria</taxon>
        <taxon>Pseudomonadati</taxon>
        <taxon>Pseudomonadota</taxon>
        <taxon>Alphaproteobacteria</taxon>
        <taxon>Sphingomonadales</taxon>
        <taxon>Sphingomonadaceae</taxon>
        <taxon>Sphingomonas</taxon>
    </lineage>
</organism>
<dbReference type="EMBL" id="FOCF01000007">
    <property type="protein sequence ID" value="SEN44918.1"/>
    <property type="molecule type" value="Genomic_DNA"/>
</dbReference>
<dbReference type="SUPFAM" id="SSF51182">
    <property type="entry name" value="RmlC-like cupins"/>
    <property type="match status" value="1"/>
</dbReference>
<feature type="chain" id="PRO_5011474428" evidence="1">
    <location>
        <begin position="25"/>
        <end position="162"/>
    </location>
</feature>
<reference evidence="3" key="1">
    <citation type="submission" date="2016-10" db="EMBL/GenBank/DDBJ databases">
        <authorList>
            <person name="Varghese N."/>
            <person name="Submissions S."/>
        </authorList>
    </citation>
    <scope>NUCLEOTIDE SEQUENCE [LARGE SCALE GENOMIC DNA]</scope>
    <source>
        <strain evidence="3">S6-262</strain>
    </source>
</reference>
<evidence type="ECO:0000256" key="1">
    <source>
        <dbReference type="SAM" id="SignalP"/>
    </source>
</evidence>
<gene>
    <name evidence="2" type="ORF">SAMN05192583_2813</name>
</gene>
<dbReference type="InterPro" id="IPR014710">
    <property type="entry name" value="RmlC-like_jellyroll"/>
</dbReference>
<dbReference type="Gene3D" id="2.60.120.10">
    <property type="entry name" value="Jelly Rolls"/>
    <property type="match status" value="1"/>
</dbReference>
<keyword evidence="3" id="KW-1185">Reference proteome</keyword>
<name>A0A1H8GNR1_9SPHN</name>
<proteinExistence type="predicted"/>
<sequence length="162" mass="16946">MSRAALAAMLAPLLVMTAAMPAGAADDPTSFASAAEVRSTITAMEREMKPGQGFAWRPVLRSGDTAVALEIWKKPGRPAVHPDQAEYVTVMAGSGTLISGGRLDEPSTTRPDLIEGRRIVGGTTRALKPGDVALIPAGTPHWFGITGSRLVLLGTKLTQASR</sequence>
<dbReference type="AlphaFoldDB" id="A0A1H8GNR1"/>
<accession>A0A1H8GNR1</accession>
<dbReference type="CDD" id="cd02208">
    <property type="entry name" value="cupin_RmlC-like"/>
    <property type="match status" value="1"/>
</dbReference>
<evidence type="ECO:0000313" key="2">
    <source>
        <dbReference type="EMBL" id="SEN44918.1"/>
    </source>
</evidence>
<dbReference type="RefSeq" id="WP_244501592.1">
    <property type="nucleotide sequence ID" value="NZ_FOCF01000007.1"/>
</dbReference>
<evidence type="ECO:0000313" key="3">
    <source>
        <dbReference type="Proteomes" id="UP000199206"/>
    </source>
</evidence>
<keyword evidence="1" id="KW-0732">Signal</keyword>
<feature type="signal peptide" evidence="1">
    <location>
        <begin position="1"/>
        <end position="24"/>
    </location>
</feature>